<evidence type="ECO:0000313" key="1">
    <source>
        <dbReference type="EMBL" id="REK70922.1"/>
    </source>
</evidence>
<comment type="caution">
    <text evidence="1">The sequence shown here is derived from an EMBL/GenBank/DDBJ whole genome shotgun (WGS) entry which is preliminary data.</text>
</comment>
<dbReference type="PANTHER" id="PTHR34861">
    <property type="match status" value="1"/>
</dbReference>
<dbReference type="EMBL" id="QUBR01000002">
    <property type="protein sequence ID" value="REK70922.1"/>
    <property type="molecule type" value="Genomic_DNA"/>
</dbReference>
<proteinExistence type="predicted"/>
<dbReference type="InterPro" id="IPR007325">
    <property type="entry name" value="KFase/CYL"/>
</dbReference>
<keyword evidence="2" id="KW-1185">Reference proteome</keyword>
<dbReference type="InterPro" id="IPR037175">
    <property type="entry name" value="KFase_sf"/>
</dbReference>
<accession>A0A371P4S1</accession>
<organism evidence="1 2">
    <name type="scientific">Aeromicrobium endophyticum</name>
    <dbReference type="NCBI Taxonomy" id="2292704"/>
    <lineage>
        <taxon>Bacteria</taxon>
        <taxon>Bacillati</taxon>
        <taxon>Actinomycetota</taxon>
        <taxon>Actinomycetes</taxon>
        <taxon>Propionibacteriales</taxon>
        <taxon>Nocardioidaceae</taxon>
        <taxon>Aeromicrobium</taxon>
    </lineage>
</organism>
<dbReference type="AlphaFoldDB" id="A0A371P4S1"/>
<sequence>MSDPVEGFRDWGARLSNWGRWGAGDGRGTLNWITPERVAAAARLIQVGEVVSLGLPLDADGPQPSDGVRPNPVHVMTRTPDVEPEPGGFQWMDDMLTMAPQSATQLDALSHVAYDGFLYNGVPVDSIGPGGASVHGVEALREGVHGRGLLVDLPRHLGVDRLSADHAVTVEELDDCLARQGLEPSQGDTLLVRTGWLRTLRDQGRSAYMSREPGLSLPVTAWLSEHRIAFVASDNWGLEIAPSQSPESMPVHCVLVRDMGMAIGEMFDLEGLADACSRHQRWEFFFSAHPLQITGGTGSPLEPKAIF</sequence>
<dbReference type="Pfam" id="PF04199">
    <property type="entry name" value="Cyclase"/>
    <property type="match status" value="1"/>
</dbReference>
<dbReference type="RefSeq" id="WP_119705506.1">
    <property type="nucleotide sequence ID" value="NZ_JBHSOI010000002.1"/>
</dbReference>
<protein>
    <submittedName>
        <fullName evidence="1">Cyclase family protein</fullName>
    </submittedName>
</protein>
<dbReference type="GO" id="GO:0004061">
    <property type="term" value="F:arylformamidase activity"/>
    <property type="evidence" value="ECO:0007669"/>
    <property type="project" value="InterPro"/>
</dbReference>
<dbReference type="GO" id="GO:0019441">
    <property type="term" value="P:L-tryptophan catabolic process to kynurenine"/>
    <property type="evidence" value="ECO:0007669"/>
    <property type="project" value="InterPro"/>
</dbReference>
<dbReference type="PANTHER" id="PTHR34861:SF10">
    <property type="entry name" value="CYCLASE"/>
    <property type="match status" value="1"/>
</dbReference>
<dbReference type="OrthoDB" id="7067800at2"/>
<dbReference type="Gene3D" id="3.50.30.50">
    <property type="entry name" value="Putative cyclase"/>
    <property type="match status" value="1"/>
</dbReference>
<name>A0A371P4S1_9ACTN</name>
<evidence type="ECO:0000313" key="2">
    <source>
        <dbReference type="Proteomes" id="UP000265581"/>
    </source>
</evidence>
<dbReference type="Proteomes" id="UP000265581">
    <property type="component" value="Unassembled WGS sequence"/>
</dbReference>
<reference evidence="1 2" key="1">
    <citation type="submission" date="2018-08" db="EMBL/GenBank/DDBJ databases">
        <title>Aeromicrobium sp. M2KJ-4, whole genome shotgun sequence.</title>
        <authorList>
            <person name="Tuo L."/>
        </authorList>
    </citation>
    <scope>NUCLEOTIDE SEQUENCE [LARGE SCALE GENOMIC DNA]</scope>
    <source>
        <strain evidence="1 2">M2KJ-4</strain>
    </source>
</reference>
<dbReference type="SUPFAM" id="SSF102198">
    <property type="entry name" value="Putative cyclase"/>
    <property type="match status" value="1"/>
</dbReference>
<gene>
    <name evidence="1" type="ORF">DX116_17740</name>
</gene>